<sequence length="318" mass="35040">MTSALKQRWSRWLDKRIPAAASIQLSQRRIFILPTRVGVAFLFALLVMLLAAINYQSSLAYALTFLLGSVFVVTILHTYRNLAGLVLHGGGAGAVFAGEQARLRVRLESRGRVHEAVALGWPPADTLQQDVAAGGATECELSLPTQRRGWLHPGRLRVESRFPLGMLVAWSLIDLDQAVLVYPRPLEGELPLAAGGSEDDQEQGHLSMGQGSDDFQGLRTYQPGDSRKRLHWKAYSRGQGLLVKDFAAQSGRDLLLDFDVLSGDLESRLSLLCHWVLVLSERQQPFALHLPGSLFAADIGERHREQCLRALALHGARA</sequence>
<feature type="transmembrane region" description="Helical" evidence="2">
    <location>
        <begin position="59"/>
        <end position="79"/>
    </location>
</feature>
<dbReference type="RefSeq" id="WP_042553790.1">
    <property type="nucleotide sequence ID" value="NZ_JXQW01000025.1"/>
</dbReference>
<gene>
    <name evidence="3" type="ORF">RU08_10680</name>
</gene>
<feature type="region of interest" description="Disordered" evidence="1">
    <location>
        <begin position="191"/>
        <end position="223"/>
    </location>
</feature>
<dbReference type="AlphaFoldDB" id="A0A0D0KMN6"/>
<dbReference type="OrthoDB" id="5298497at2"/>
<protein>
    <submittedName>
        <fullName evidence="3">Uncharacterized protein</fullName>
    </submittedName>
</protein>
<feature type="transmembrane region" description="Helical" evidence="2">
    <location>
        <begin position="30"/>
        <end position="53"/>
    </location>
</feature>
<dbReference type="PANTHER" id="PTHR34351:SF1">
    <property type="entry name" value="SLR1927 PROTEIN"/>
    <property type="match status" value="1"/>
</dbReference>
<keyword evidence="2" id="KW-1133">Transmembrane helix</keyword>
<evidence type="ECO:0000256" key="1">
    <source>
        <dbReference type="SAM" id="MobiDB-lite"/>
    </source>
</evidence>
<evidence type="ECO:0000256" key="2">
    <source>
        <dbReference type="SAM" id="Phobius"/>
    </source>
</evidence>
<dbReference type="PANTHER" id="PTHR34351">
    <property type="entry name" value="SLR1927 PROTEIN-RELATED"/>
    <property type="match status" value="1"/>
</dbReference>
<dbReference type="Proteomes" id="UP000032068">
    <property type="component" value="Unassembled WGS sequence"/>
</dbReference>
<dbReference type="EMBL" id="JXQW01000025">
    <property type="protein sequence ID" value="KIQ00805.1"/>
    <property type="molecule type" value="Genomic_DNA"/>
</dbReference>
<reference evidence="3 4" key="1">
    <citation type="submission" date="2014-12" db="EMBL/GenBank/DDBJ databases">
        <title>16Stimator: statistical estimation of ribosomal gene copy numbers from draft genome assemblies.</title>
        <authorList>
            <person name="Perisin M.A."/>
            <person name="Vetter M."/>
            <person name="Gilbert J.A."/>
            <person name="Bergelson J."/>
        </authorList>
    </citation>
    <scope>NUCLEOTIDE SEQUENCE [LARGE SCALE GENOMIC DNA]</scope>
    <source>
        <strain evidence="3 4">MEJ086</strain>
    </source>
</reference>
<proteinExistence type="predicted"/>
<keyword evidence="2" id="KW-0472">Membrane</keyword>
<name>A0A0D0KMN6_9PSED</name>
<comment type="caution">
    <text evidence="3">The sequence shown here is derived from an EMBL/GenBank/DDBJ whole genome shotgun (WGS) entry which is preliminary data.</text>
</comment>
<evidence type="ECO:0000313" key="3">
    <source>
        <dbReference type="EMBL" id="KIQ00805.1"/>
    </source>
</evidence>
<accession>A0A0D0KMN6</accession>
<keyword evidence="2" id="KW-0812">Transmembrane</keyword>
<evidence type="ECO:0000313" key="4">
    <source>
        <dbReference type="Proteomes" id="UP000032068"/>
    </source>
</evidence>
<organism evidence="3 4">
    <name type="scientific">Pseudomonas fulva</name>
    <dbReference type="NCBI Taxonomy" id="47880"/>
    <lineage>
        <taxon>Bacteria</taxon>
        <taxon>Pseudomonadati</taxon>
        <taxon>Pseudomonadota</taxon>
        <taxon>Gammaproteobacteria</taxon>
        <taxon>Pseudomonadales</taxon>
        <taxon>Pseudomonadaceae</taxon>
        <taxon>Pseudomonas</taxon>
    </lineage>
</organism>